<evidence type="ECO:0000256" key="5">
    <source>
        <dbReference type="ARBA" id="ARBA00023008"/>
    </source>
</evidence>
<comment type="subcellular location">
    <subcellularLocation>
        <location evidence="1">Membrane</location>
    </subcellularLocation>
</comment>
<keyword evidence="6" id="KW-0472">Membrane</keyword>
<dbReference type="InterPro" id="IPR028871">
    <property type="entry name" value="BlueCu_1_BS"/>
</dbReference>
<gene>
    <name evidence="9" type="ORF">ACFQMA_15165</name>
</gene>
<dbReference type="GO" id="GO:0016020">
    <property type="term" value="C:membrane"/>
    <property type="evidence" value="ECO:0007669"/>
    <property type="project" value="UniProtKB-SubCell"/>
</dbReference>
<keyword evidence="3" id="KW-0479">Metal-binding</keyword>
<dbReference type="CDD" id="cd04220">
    <property type="entry name" value="Halocyanin"/>
    <property type="match status" value="1"/>
</dbReference>
<accession>A0ABD5Y5J5</accession>
<dbReference type="EMBL" id="JBHTAS010000001">
    <property type="protein sequence ID" value="MFC7141163.1"/>
    <property type="molecule type" value="Genomic_DNA"/>
</dbReference>
<dbReference type="PROSITE" id="PS51318">
    <property type="entry name" value="TAT"/>
    <property type="match status" value="1"/>
</dbReference>
<reference evidence="9 10" key="1">
    <citation type="journal article" date="2019" name="Int. J. Syst. Evol. Microbiol.">
        <title>The Global Catalogue of Microorganisms (GCM) 10K type strain sequencing project: providing services to taxonomists for standard genome sequencing and annotation.</title>
        <authorList>
            <consortium name="The Broad Institute Genomics Platform"/>
            <consortium name="The Broad Institute Genome Sequencing Center for Infectious Disease"/>
            <person name="Wu L."/>
            <person name="Ma J."/>
        </authorList>
    </citation>
    <scope>NUCLEOTIDE SEQUENCE [LARGE SCALE GENOMIC DNA]</scope>
    <source>
        <strain evidence="9 10">XZYJT29</strain>
    </source>
</reference>
<evidence type="ECO:0000313" key="10">
    <source>
        <dbReference type="Proteomes" id="UP001596432"/>
    </source>
</evidence>
<evidence type="ECO:0000256" key="4">
    <source>
        <dbReference type="ARBA" id="ARBA00022982"/>
    </source>
</evidence>
<dbReference type="SUPFAM" id="SSF49503">
    <property type="entry name" value="Cupredoxins"/>
    <property type="match status" value="1"/>
</dbReference>
<evidence type="ECO:0000256" key="7">
    <source>
        <dbReference type="SAM" id="MobiDB-lite"/>
    </source>
</evidence>
<dbReference type="PANTHER" id="PTHR34192">
    <property type="entry name" value="PLASTOCYANIN MAJOR ISOFORM, CHLOROPLASTIC-RELATED"/>
    <property type="match status" value="1"/>
</dbReference>
<evidence type="ECO:0000256" key="3">
    <source>
        <dbReference type="ARBA" id="ARBA00022723"/>
    </source>
</evidence>
<evidence type="ECO:0000256" key="1">
    <source>
        <dbReference type="ARBA" id="ARBA00004370"/>
    </source>
</evidence>
<evidence type="ECO:0000256" key="6">
    <source>
        <dbReference type="ARBA" id="ARBA00023136"/>
    </source>
</evidence>
<dbReference type="GeneID" id="78821472"/>
<keyword evidence="2" id="KW-0813">Transport</keyword>
<dbReference type="PANTHER" id="PTHR34192:SF10">
    <property type="entry name" value="PLASTOCYANIN MAJOR ISOFORM, CHLOROPLASTIC-RELATED"/>
    <property type="match status" value="1"/>
</dbReference>
<dbReference type="Proteomes" id="UP001596432">
    <property type="component" value="Unassembled WGS sequence"/>
</dbReference>
<keyword evidence="4" id="KW-0249">Electron transport</keyword>
<dbReference type="InterPro" id="IPR008972">
    <property type="entry name" value="Cupredoxin"/>
</dbReference>
<protein>
    <submittedName>
        <fullName evidence="9">Plastocyanin/azurin family copper-binding protein</fullName>
    </submittedName>
</protein>
<dbReference type="PROSITE" id="PS00196">
    <property type="entry name" value="COPPER_BLUE"/>
    <property type="match status" value="1"/>
</dbReference>
<evidence type="ECO:0000259" key="8">
    <source>
        <dbReference type="Pfam" id="PF00127"/>
    </source>
</evidence>
<dbReference type="GO" id="GO:0046872">
    <property type="term" value="F:metal ion binding"/>
    <property type="evidence" value="ECO:0007669"/>
    <property type="project" value="UniProtKB-KW"/>
</dbReference>
<evidence type="ECO:0000256" key="2">
    <source>
        <dbReference type="ARBA" id="ARBA00022448"/>
    </source>
</evidence>
<dbReference type="InterPro" id="IPR006311">
    <property type="entry name" value="TAT_signal"/>
</dbReference>
<dbReference type="InterPro" id="IPR000923">
    <property type="entry name" value="BlueCu_1"/>
</dbReference>
<feature type="domain" description="Blue (type 1) copper" evidence="8">
    <location>
        <begin position="44"/>
        <end position="141"/>
    </location>
</feature>
<name>A0ABD5Y5J5_9EURY</name>
<comment type="caution">
    <text evidence="9">The sequence shown here is derived from an EMBL/GenBank/DDBJ whole genome shotgun (WGS) entry which is preliminary data.</text>
</comment>
<keyword evidence="5" id="KW-0186">Copper</keyword>
<proteinExistence type="predicted"/>
<dbReference type="Pfam" id="PF00127">
    <property type="entry name" value="Copper-bind"/>
    <property type="match status" value="1"/>
</dbReference>
<organism evidence="9 10">
    <name type="scientific">Halosimplex aquaticum</name>
    <dbReference type="NCBI Taxonomy" id="3026162"/>
    <lineage>
        <taxon>Archaea</taxon>
        <taxon>Methanobacteriati</taxon>
        <taxon>Methanobacteriota</taxon>
        <taxon>Stenosarchaea group</taxon>
        <taxon>Halobacteria</taxon>
        <taxon>Halobacteriales</taxon>
        <taxon>Haloarculaceae</taxon>
        <taxon>Halosimplex</taxon>
    </lineage>
</organism>
<dbReference type="AlphaFoldDB" id="A0ABD5Y5J5"/>
<feature type="region of interest" description="Disordered" evidence="7">
    <location>
        <begin position="25"/>
        <end position="46"/>
    </location>
</feature>
<evidence type="ECO:0000313" key="9">
    <source>
        <dbReference type="EMBL" id="MFC7141163.1"/>
    </source>
</evidence>
<keyword evidence="10" id="KW-1185">Reference proteome</keyword>
<dbReference type="PROSITE" id="PS51257">
    <property type="entry name" value="PROKAR_LIPOPROTEIN"/>
    <property type="match status" value="1"/>
</dbReference>
<sequence length="152" mass="15782">MRDVSRRSFVRASGLAVVGALAGCSSGASGDQPSETPAGDVVVGPGGSYAYDPEEYTVSVGETVTWSFASPAHNVSCVPEDNRQVSLPDGAEPFASYEDGNPGETVPQGETYEHTFETAGEYTYVCIPHARQGMVGTVRVERGGTNGASEDG</sequence>
<dbReference type="Gene3D" id="2.60.40.420">
    <property type="entry name" value="Cupredoxins - blue copper proteins"/>
    <property type="match status" value="1"/>
</dbReference>
<dbReference type="RefSeq" id="WP_274322251.1">
    <property type="nucleotide sequence ID" value="NZ_CP118158.1"/>
</dbReference>